<feature type="compositionally biased region" description="Low complexity" evidence="3">
    <location>
        <begin position="100"/>
        <end position="114"/>
    </location>
</feature>
<dbReference type="PANTHER" id="PTHR15249">
    <property type="entry name" value="TRAF FAMILY MEMBER-ASSOCIATED NF-KAPPA-B ACTIVATOR"/>
    <property type="match status" value="1"/>
</dbReference>
<evidence type="ECO:0000256" key="2">
    <source>
        <dbReference type="ARBA" id="ARBA00023054"/>
    </source>
</evidence>
<accession>A0A8N5I3T1</accession>
<dbReference type="OrthoDB" id="8769224at2759"/>
<proteinExistence type="predicted"/>
<evidence type="ECO:0000259" key="4">
    <source>
        <dbReference type="Pfam" id="PF12845"/>
    </source>
</evidence>
<feature type="domain" description="Tbk1/Ikki binding" evidence="4">
    <location>
        <begin position="2"/>
        <end position="52"/>
    </location>
</feature>
<evidence type="ECO:0000313" key="6">
    <source>
        <dbReference type="RefSeq" id="XP_030920498.1"/>
    </source>
</evidence>
<evidence type="ECO:0000313" key="5">
    <source>
        <dbReference type="Proteomes" id="UP000504602"/>
    </source>
</evidence>
<keyword evidence="2" id="KW-0175">Coiled coil</keyword>
<keyword evidence="1" id="KW-0597">Phosphoprotein</keyword>
<protein>
    <submittedName>
        <fullName evidence="6">Uncharacterized protein LOC115948909</fullName>
    </submittedName>
</protein>
<name>A0A8N5I3T1_GEOFO</name>
<dbReference type="RefSeq" id="XP_030920498.1">
    <property type="nucleotide sequence ID" value="XM_031064638.1"/>
</dbReference>
<sequence>MEMQEVFLQLWGELARLQELCSEQGRLLRKLRARKGPVLDIPVSLPVQCTEDVGTGDGQRSPESHQNHPGAPTSSTPHLEGSACPMGQPRPTKRLPPSPGHSTGATGAAGPGSTEGDEGEALARRRTWILPVPWEGGRAPCSPRQLETPNPGPGGSFPSLLDLYEAPEALEREEAPRDVALVEIRGPVKTCWTPGWALEEGTLSPSAEAAPGCELCQEMLPSEAAGHAEYLSPLLLHLE</sequence>
<organism evidence="5 6">
    <name type="scientific">Geospiza fortis</name>
    <name type="common">Medium ground-finch</name>
    <dbReference type="NCBI Taxonomy" id="48883"/>
    <lineage>
        <taxon>Eukaryota</taxon>
        <taxon>Metazoa</taxon>
        <taxon>Chordata</taxon>
        <taxon>Craniata</taxon>
        <taxon>Vertebrata</taxon>
        <taxon>Euteleostomi</taxon>
        <taxon>Archelosauria</taxon>
        <taxon>Archosauria</taxon>
        <taxon>Dinosauria</taxon>
        <taxon>Saurischia</taxon>
        <taxon>Theropoda</taxon>
        <taxon>Coelurosauria</taxon>
        <taxon>Aves</taxon>
        <taxon>Neognathae</taxon>
        <taxon>Neoaves</taxon>
        <taxon>Telluraves</taxon>
        <taxon>Australaves</taxon>
        <taxon>Passeriformes</taxon>
        <taxon>Thraupidae</taxon>
        <taxon>Geospiza</taxon>
    </lineage>
</organism>
<dbReference type="GO" id="GO:0043124">
    <property type="term" value="P:negative regulation of canonical NF-kappaB signal transduction"/>
    <property type="evidence" value="ECO:0007669"/>
    <property type="project" value="InterPro"/>
</dbReference>
<dbReference type="InterPro" id="IPR024581">
    <property type="entry name" value="TBD"/>
</dbReference>
<dbReference type="AlphaFoldDB" id="A0A8N5I3T1"/>
<feature type="region of interest" description="Disordered" evidence="3">
    <location>
        <begin position="48"/>
        <end position="121"/>
    </location>
</feature>
<dbReference type="GeneID" id="115948909"/>
<feature type="region of interest" description="Disordered" evidence="3">
    <location>
        <begin position="133"/>
        <end position="157"/>
    </location>
</feature>
<reference evidence="6" key="1">
    <citation type="submission" date="2025-08" db="UniProtKB">
        <authorList>
            <consortium name="RefSeq"/>
        </authorList>
    </citation>
    <scope>IDENTIFICATION</scope>
</reference>
<gene>
    <name evidence="6" type="primary">LOC115948909</name>
</gene>
<dbReference type="Proteomes" id="UP000504602">
    <property type="component" value="Unplaced"/>
</dbReference>
<evidence type="ECO:0000256" key="3">
    <source>
        <dbReference type="SAM" id="MobiDB-lite"/>
    </source>
</evidence>
<evidence type="ECO:0000256" key="1">
    <source>
        <dbReference type="ARBA" id="ARBA00022553"/>
    </source>
</evidence>
<dbReference type="Pfam" id="PF12845">
    <property type="entry name" value="TBD"/>
    <property type="match status" value="1"/>
</dbReference>
<dbReference type="PANTHER" id="PTHR15249:SF0">
    <property type="entry name" value="TRAF FAMILY MEMBER-ASSOCIATED NF-KAPPA-B ACTIVATOR"/>
    <property type="match status" value="1"/>
</dbReference>
<keyword evidence="5" id="KW-1185">Reference proteome</keyword>
<dbReference type="InterPro" id="IPR039669">
    <property type="entry name" value="TANK"/>
</dbReference>